<dbReference type="GO" id="GO:0003700">
    <property type="term" value="F:DNA-binding transcription factor activity"/>
    <property type="evidence" value="ECO:0007669"/>
    <property type="project" value="InterPro"/>
</dbReference>
<feature type="compositionally biased region" description="Low complexity" evidence="1">
    <location>
        <begin position="12"/>
        <end position="44"/>
    </location>
</feature>
<organism evidence="3 4">
    <name type="scientific">Nocardiopsis alborubida</name>
    <dbReference type="NCBI Taxonomy" id="146802"/>
    <lineage>
        <taxon>Bacteria</taxon>
        <taxon>Bacillati</taxon>
        <taxon>Actinomycetota</taxon>
        <taxon>Actinomycetes</taxon>
        <taxon>Streptosporangiales</taxon>
        <taxon>Nocardiopsidaceae</taxon>
        <taxon>Nocardiopsis</taxon>
    </lineage>
</organism>
<dbReference type="GO" id="GO:0006950">
    <property type="term" value="P:response to stress"/>
    <property type="evidence" value="ECO:0007669"/>
    <property type="project" value="TreeGrafter"/>
</dbReference>
<dbReference type="InterPro" id="IPR036390">
    <property type="entry name" value="WH_DNA-bd_sf"/>
</dbReference>
<dbReference type="AlphaFoldDB" id="A0A7X6MHG0"/>
<dbReference type="Pfam" id="PF12802">
    <property type="entry name" value="MarR_2"/>
    <property type="match status" value="1"/>
</dbReference>
<dbReference type="PRINTS" id="PR00598">
    <property type="entry name" value="HTHMARR"/>
</dbReference>
<feature type="domain" description="HTH marR-type" evidence="2">
    <location>
        <begin position="53"/>
        <end position="185"/>
    </location>
</feature>
<evidence type="ECO:0000259" key="2">
    <source>
        <dbReference type="PROSITE" id="PS50995"/>
    </source>
</evidence>
<keyword evidence="4" id="KW-1185">Reference proteome</keyword>
<dbReference type="Gene3D" id="1.10.10.10">
    <property type="entry name" value="Winged helix-like DNA-binding domain superfamily/Winged helix DNA-binding domain"/>
    <property type="match status" value="1"/>
</dbReference>
<dbReference type="PROSITE" id="PS50995">
    <property type="entry name" value="HTH_MARR_2"/>
    <property type="match status" value="1"/>
</dbReference>
<protein>
    <submittedName>
        <fullName evidence="3">Winged helix-turn-helix transcriptional regulator</fullName>
    </submittedName>
</protein>
<dbReference type="PANTHER" id="PTHR33164:SF43">
    <property type="entry name" value="HTH-TYPE TRANSCRIPTIONAL REPRESSOR YETL"/>
    <property type="match status" value="1"/>
</dbReference>
<feature type="region of interest" description="Disordered" evidence="1">
    <location>
        <begin position="204"/>
        <end position="233"/>
    </location>
</feature>
<reference evidence="3 4" key="1">
    <citation type="submission" date="2020-04" db="EMBL/GenBank/DDBJ databases">
        <title>MicrobeNet Type strains.</title>
        <authorList>
            <person name="Nicholson A.C."/>
        </authorList>
    </citation>
    <scope>NUCLEOTIDE SEQUENCE [LARGE SCALE GENOMIC DNA]</scope>
    <source>
        <strain evidence="3 4">ATCC 23612</strain>
    </source>
</reference>
<dbReference type="SUPFAM" id="SSF46785">
    <property type="entry name" value="Winged helix' DNA-binding domain"/>
    <property type="match status" value="1"/>
</dbReference>
<accession>A0A7X6MHG0</accession>
<feature type="region of interest" description="Disordered" evidence="1">
    <location>
        <begin position="1"/>
        <end position="53"/>
    </location>
</feature>
<evidence type="ECO:0000313" key="3">
    <source>
        <dbReference type="EMBL" id="NKZ00788.1"/>
    </source>
</evidence>
<comment type="caution">
    <text evidence="3">The sequence shown here is derived from an EMBL/GenBank/DDBJ whole genome shotgun (WGS) entry which is preliminary data.</text>
</comment>
<name>A0A7X6MHG0_9ACTN</name>
<dbReference type="SMART" id="SM00347">
    <property type="entry name" value="HTH_MARR"/>
    <property type="match status" value="1"/>
</dbReference>
<evidence type="ECO:0000256" key="1">
    <source>
        <dbReference type="SAM" id="MobiDB-lite"/>
    </source>
</evidence>
<dbReference type="InterPro" id="IPR039422">
    <property type="entry name" value="MarR/SlyA-like"/>
</dbReference>
<dbReference type="RefSeq" id="WP_082768428.1">
    <property type="nucleotide sequence ID" value="NZ_JAAXPG010000027.1"/>
</dbReference>
<proteinExistence type="predicted"/>
<dbReference type="InterPro" id="IPR036388">
    <property type="entry name" value="WH-like_DNA-bd_sf"/>
</dbReference>
<dbReference type="PANTHER" id="PTHR33164">
    <property type="entry name" value="TRANSCRIPTIONAL REGULATOR, MARR FAMILY"/>
    <property type="match status" value="1"/>
</dbReference>
<dbReference type="InterPro" id="IPR000835">
    <property type="entry name" value="HTH_MarR-typ"/>
</dbReference>
<dbReference type="EMBL" id="JAAXPG010000027">
    <property type="protein sequence ID" value="NKZ00788.1"/>
    <property type="molecule type" value="Genomic_DNA"/>
</dbReference>
<dbReference type="Proteomes" id="UP000553209">
    <property type="component" value="Unassembled WGS sequence"/>
</dbReference>
<evidence type="ECO:0000313" key="4">
    <source>
        <dbReference type="Proteomes" id="UP000553209"/>
    </source>
</evidence>
<sequence length="233" mass="24613">MALPTPKHGGSPAQDAAPVADTAAGPSAVPGAGQGAAPGADPTPVAGPEPGQDTNLGWSLAVVLRRWHERVEAVLDGVPHGSRGYHVLTAVSLDEPPTQAALAERLLIDRSVMTYLLDDLEEADLVRRRVDPGDRRVRRVCATAHGHEVLAAVSERVREVEEQVLAGLDAPARELFRGIAQRAAVAIQESSPTTDPCAAVRQVVGEGDPAGEPGRRERRGRRGKRESQGRSRG</sequence>
<gene>
    <name evidence="3" type="ORF">HGB44_24415</name>
</gene>